<organism evidence="3">
    <name type="scientific">Serratia marcescens</name>
    <dbReference type="NCBI Taxonomy" id="615"/>
    <lineage>
        <taxon>Bacteria</taxon>
        <taxon>Pseudomonadati</taxon>
        <taxon>Pseudomonadota</taxon>
        <taxon>Gammaproteobacteria</taxon>
        <taxon>Enterobacterales</taxon>
        <taxon>Yersiniaceae</taxon>
        <taxon>Serratia</taxon>
    </lineage>
</organism>
<evidence type="ECO:0000256" key="1">
    <source>
        <dbReference type="SAM" id="SignalP"/>
    </source>
</evidence>
<dbReference type="InterPro" id="IPR008966">
    <property type="entry name" value="Adhesion_dom_sf"/>
</dbReference>
<gene>
    <name evidence="3" type="ORF">PWN146_04805</name>
</gene>
<evidence type="ECO:0000259" key="2">
    <source>
        <dbReference type="Pfam" id="PF00419"/>
    </source>
</evidence>
<dbReference type="Gene3D" id="2.60.40.1090">
    <property type="entry name" value="Fimbrial-type adhesion domain"/>
    <property type="match status" value="1"/>
</dbReference>
<dbReference type="GO" id="GO:0009289">
    <property type="term" value="C:pilus"/>
    <property type="evidence" value="ECO:0007669"/>
    <property type="project" value="InterPro"/>
</dbReference>
<accession>A0A1C3HLW3</accession>
<dbReference type="InterPro" id="IPR036937">
    <property type="entry name" value="Adhesion_dom_fimbrial_sf"/>
</dbReference>
<protein>
    <recommendedName>
        <fullName evidence="2">Fimbrial-type adhesion domain-containing protein</fullName>
    </recommendedName>
</protein>
<name>A0A1C3HLW3_SERMA</name>
<reference evidence="3" key="1">
    <citation type="submission" date="2016-05" db="EMBL/GenBank/DDBJ databases">
        <authorList>
            <person name="Cock P.J.A."/>
            <person name="Cock P.J.A."/>
        </authorList>
    </citation>
    <scope>NUCLEOTIDE SEQUENCE</scope>
    <source>
        <strain evidence="3">PWN146_assembly</strain>
    </source>
</reference>
<sequence>MKYIPGLAALACMGALASGTAQAVNVNFTGKLVEQPDCILNAGKDITVNFDNVAVKKIDGVGYKKMEIPYSVSCSGGTPNTGQLKVMLDFVEVSWGDYKPLQSSIPNLGLRITQGAGDTTYTSKTKLNTDENNPTKLYAVPIARPGASLVSGDFTGSATMTAIYE</sequence>
<dbReference type="PANTHER" id="PTHR33420:SF34">
    <property type="entry name" value="MINOR FIMBRIAL SUBUNIT"/>
    <property type="match status" value="1"/>
</dbReference>
<dbReference type="PANTHER" id="PTHR33420">
    <property type="entry name" value="FIMBRIAL SUBUNIT ELFA-RELATED"/>
    <property type="match status" value="1"/>
</dbReference>
<dbReference type="InterPro" id="IPR000259">
    <property type="entry name" value="Adhesion_dom_fimbrial"/>
</dbReference>
<dbReference type="InterPro" id="IPR050263">
    <property type="entry name" value="Bact_Fimbrial_Adh_Pro"/>
</dbReference>
<feature type="signal peptide" evidence="1">
    <location>
        <begin position="1"/>
        <end position="23"/>
    </location>
</feature>
<feature type="domain" description="Fimbrial-type adhesion" evidence="2">
    <location>
        <begin position="27"/>
        <end position="164"/>
    </location>
</feature>
<keyword evidence="1" id="KW-0732">Signal</keyword>
<evidence type="ECO:0000313" key="3">
    <source>
        <dbReference type="EMBL" id="SAY46046.1"/>
    </source>
</evidence>
<dbReference type="GO" id="GO:0043709">
    <property type="term" value="P:cell adhesion involved in single-species biofilm formation"/>
    <property type="evidence" value="ECO:0007669"/>
    <property type="project" value="TreeGrafter"/>
</dbReference>
<dbReference type="Pfam" id="PF00419">
    <property type="entry name" value="Fimbrial"/>
    <property type="match status" value="1"/>
</dbReference>
<dbReference type="EMBL" id="LT575490">
    <property type="protein sequence ID" value="SAY46046.1"/>
    <property type="molecule type" value="Genomic_DNA"/>
</dbReference>
<dbReference type="SUPFAM" id="SSF49401">
    <property type="entry name" value="Bacterial adhesins"/>
    <property type="match status" value="1"/>
</dbReference>
<proteinExistence type="predicted"/>
<feature type="chain" id="PRO_5008675302" description="Fimbrial-type adhesion domain-containing protein" evidence="1">
    <location>
        <begin position="24"/>
        <end position="165"/>
    </location>
</feature>
<dbReference type="AlphaFoldDB" id="A0A1C3HLW3"/>